<proteinExistence type="predicted"/>
<dbReference type="RefSeq" id="WP_045250099.1">
    <property type="nucleotide sequence ID" value="NZ_JYIT01000069.1"/>
</dbReference>
<feature type="compositionally biased region" description="Basic and acidic residues" evidence="1">
    <location>
        <begin position="192"/>
        <end position="219"/>
    </location>
</feature>
<accession>A0A0F0KXI1</accession>
<dbReference type="Proteomes" id="UP000033448">
    <property type="component" value="Unassembled WGS sequence"/>
</dbReference>
<evidence type="ECO:0000256" key="1">
    <source>
        <dbReference type="SAM" id="MobiDB-lite"/>
    </source>
</evidence>
<name>A0A0F0KXI1_9MICO</name>
<dbReference type="OrthoDB" id="3541690at2"/>
<comment type="caution">
    <text evidence="2">The sequence shown here is derived from an EMBL/GenBank/DDBJ whole genome shotgun (WGS) entry which is preliminary data.</text>
</comment>
<evidence type="ECO:0000313" key="2">
    <source>
        <dbReference type="EMBL" id="KJL25617.1"/>
    </source>
</evidence>
<gene>
    <name evidence="2" type="ORF">RL72_01399</name>
</gene>
<dbReference type="PATRIC" id="fig|582680.7.peg.1435"/>
<evidence type="ECO:0000313" key="3">
    <source>
        <dbReference type="Proteomes" id="UP000033448"/>
    </source>
</evidence>
<feature type="region of interest" description="Disordered" evidence="1">
    <location>
        <begin position="186"/>
        <end position="219"/>
    </location>
</feature>
<sequence length="283" mass="30075">MTEFDSIAAELYSGAPGDFVSARDARAKQIADADVAARIRALRKPTTAAWVVNLFAQERAQQLQEALRLAAALREAQADLDAQTLAKLGHDRRALTGRLAEDAAELARARGGRITAATLDAVQRTISAAFFDPGAAIAIASGRLTAELDIGDGTPLDPSTVVAGDVADAPAAQERPDDELAAMRERRRAQHALREAERARDAAERDHAATQRALHDVSRRAERIAARIDELEDELRTARESAHAVATTLTGAEAEEQRAAAELARRETAVAEARAATAGDAPA</sequence>
<dbReference type="AlphaFoldDB" id="A0A0F0KXI1"/>
<reference evidence="2 3" key="1">
    <citation type="submission" date="2015-02" db="EMBL/GenBank/DDBJ databases">
        <title>Draft genome sequences of ten Microbacterium spp. with emphasis on heavy metal contaminated environments.</title>
        <authorList>
            <person name="Corretto E."/>
        </authorList>
    </citation>
    <scope>NUCLEOTIDE SEQUENCE [LARGE SCALE GENOMIC DNA]</scope>
    <source>
        <strain evidence="2 3">DSM 23848</strain>
    </source>
</reference>
<protein>
    <submittedName>
        <fullName evidence="2">Uncharacterized protein</fullName>
    </submittedName>
</protein>
<keyword evidence="3" id="KW-1185">Reference proteome</keyword>
<dbReference type="EMBL" id="JYIT01000069">
    <property type="protein sequence ID" value="KJL25617.1"/>
    <property type="molecule type" value="Genomic_DNA"/>
</dbReference>
<organism evidence="2 3">
    <name type="scientific">Microbacterium azadirachtae</name>
    <dbReference type="NCBI Taxonomy" id="582680"/>
    <lineage>
        <taxon>Bacteria</taxon>
        <taxon>Bacillati</taxon>
        <taxon>Actinomycetota</taxon>
        <taxon>Actinomycetes</taxon>
        <taxon>Micrococcales</taxon>
        <taxon>Microbacteriaceae</taxon>
        <taxon>Microbacterium</taxon>
    </lineage>
</organism>